<evidence type="ECO:0008006" key="4">
    <source>
        <dbReference type="Google" id="ProtNLM"/>
    </source>
</evidence>
<organism evidence="2 3">
    <name type="scientific">Dyadobacter chenhuakuii</name>
    <dbReference type="NCBI Taxonomy" id="2909339"/>
    <lineage>
        <taxon>Bacteria</taxon>
        <taxon>Pseudomonadati</taxon>
        <taxon>Bacteroidota</taxon>
        <taxon>Cytophagia</taxon>
        <taxon>Cytophagales</taxon>
        <taxon>Spirosomataceae</taxon>
        <taxon>Dyadobacter</taxon>
    </lineage>
</organism>
<dbReference type="RefSeq" id="WP_235178140.1">
    <property type="nucleotide sequence ID" value="NZ_JAKFFV010000007.1"/>
</dbReference>
<dbReference type="EMBL" id="JAKFFV010000007">
    <property type="protein sequence ID" value="MCF2499281.1"/>
    <property type="molecule type" value="Genomic_DNA"/>
</dbReference>
<name>A0A9X1QDV2_9BACT</name>
<sequence>MMYKICFLLVMIIGVALTGCKTAESTLSIRQVRNFDPNAANHILFLDFKISKGKGKMETVELVNAVSGNGKLKNLTAPVNSPYQIVVIPRYPVSDMEKELVFEHPLYKSLEVASEDGRLTKQNLNAKEAMLSVRIQNDNGLKKIELYSITPEKENIKIYTLNLE</sequence>
<keyword evidence="1" id="KW-0732">Signal</keyword>
<evidence type="ECO:0000313" key="2">
    <source>
        <dbReference type="EMBL" id="MCF2499281.1"/>
    </source>
</evidence>
<proteinExistence type="predicted"/>
<dbReference type="AlphaFoldDB" id="A0A9X1QDV2"/>
<evidence type="ECO:0000256" key="1">
    <source>
        <dbReference type="SAM" id="SignalP"/>
    </source>
</evidence>
<accession>A0A9X1QDV2</accession>
<gene>
    <name evidence="2" type="ORF">L0661_13235</name>
</gene>
<feature type="chain" id="PRO_5040931431" description="Lipoprotein" evidence="1">
    <location>
        <begin position="19"/>
        <end position="164"/>
    </location>
</feature>
<dbReference type="Proteomes" id="UP001139411">
    <property type="component" value="Unassembled WGS sequence"/>
</dbReference>
<protein>
    <recommendedName>
        <fullName evidence="4">Lipoprotein</fullName>
    </recommendedName>
</protein>
<reference evidence="2" key="1">
    <citation type="submission" date="2022-01" db="EMBL/GenBank/DDBJ databases">
        <title>Novel species in genus Dyadobacter.</title>
        <authorList>
            <person name="Ma C."/>
        </authorList>
    </citation>
    <scope>NUCLEOTIDE SEQUENCE</scope>
    <source>
        <strain evidence="2">CY357</strain>
    </source>
</reference>
<comment type="caution">
    <text evidence="2">The sequence shown here is derived from an EMBL/GenBank/DDBJ whole genome shotgun (WGS) entry which is preliminary data.</text>
</comment>
<feature type="signal peptide" evidence="1">
    <location>
        <begin position="1"/>
        <end position="18"/>
    </location>
</feature>
<evidence type="ECO:0000313" key="3">
    <source>
        <dbReference type="Proteomes" id="UP001139411"/>
    </source>
</evidence>
<dbReference type="PROSITE" id="PS51257">
    <property type="entry name" value="PROKAR_LIPOPROTEIN"/>
    <property type="match status" value="1"/>
</dbReference>